<gene>
    <name evidence="3" type="ORF">AA23TX_00519</name>
</gene>
<keyword evidence="4" id="KW-1185">Reference proteome</keyword>
<keyword evidence="2" id="KW-0472">Membrane</keyword>
<accession>A0A6I8LGT0</accession>
<keyword evidence="2" id="KW-0812">Transmembrane</keyword>
<feature type="region of interest" description="Disordered" evidence="1">
    <location>
        <begin position="1"/>
        <end position="70"/>
    </location>
</feature>
<dbReference type="SUPFAM" id="SSF81995">
    <property type="entry name" value="beta-sandwich domain of Sec23/24"/>
    <property type="match status" value="1"/>
</dbReference>
<evidence type="ECO:0000313" key="4">
    <source>
        <dbReference type="Proteomes" id="UP000399805"/>
    </source>
</evidence>
<proteinExistence type="predicted"/>
<dbReference type="RefSeq" id="WP_155540984.1">
    <property type="nucleotide sequence ID" value="NZ_CABVGP010000001.1"/>
</dbReference>
<evidence type="ECO:0000256" key="1">
    <source>
        <dbReference type="SAM" id="MobiDB-lite"/>
    </source>
</evidence>
<keyword evidence="2" id="KW-1133">Transmembrane helix</keyword>
<protein>
    <submittedName>
        <fullName evidence="3">Uncharacterized protein</fullName>
    </submittedName>
</protein>
<feature type="compositionally biased region" description="Low complexity" evidence="1">
    <location>
        <begin position="9"/>
        <end position="18"/>
    </location>
</feature>
<sequence>MSVPPPAPGGQQPVGQPDPYGPPPGGQPQQQYGQPGQYGTPPGTPPQGMPGQYGPPPGQPGFPPAPPVPPKKSKALWIRLGIVALIVIVGGIVAVVKFTSAPENAAVGECLSVAEFTEITSKNMPEKVACGDQSANVLVAAKQNGTGAQCPGDGYIELTVDRPASTMCMIPNVKQGECFTNFPDGPKAFSRVACTDPSASAEFVKVAAVNDRAQCDGTDADGVLAYSTPPTTFCFKTKK</sequence>
<evidence type="ECO:0000313" key="3">
    <source>
        <dbReference type="EMBL" id="VVJ15498.1"/>
    </source>
</evidence>
<evidence type="ECO:0000256" key="2">
    <source>
        <dbReference type="SAM" id="Phobius"/>
    </source>
</evidence>
<dbReference type="AlphaFoldDB" id="A0A6I8LGT0"/>
<feature type="compositionally biased region" description="Pro residues" evidence="1">
    <location>
        <begin position="42"/>
        <end position="70"/>
    </location>
</feature>
<feature type="transmembrane region" description="Helical" evidence="2">
    <location>
        <begin position="76"/>
        <end position="96"/>
    </location>
</feature>
<feature type="compositionally biased region" description="Low complexity" evidence="1">
    <location>
        <begin position="27"/>
        <end position="41"/>
    </location>
</feature>
<reference evidence="3 4" key="1">
    <citation type="submission" date="2019-09" db="EMBL/GenBank/DDBJ databases">
        <authorList>
            <person name="Leyn A S."/>
        </authorList>
    </citation>
    <scope>NUCLEOTIDE SEQUENCE [LARGE SCALE GENOMIC DNA]</scope>
    <source>
        <strain evidence="3">AA231_1</strain>
    </source>
</reference>
<organism evidence="3 4">
    <name type="scientific">Amycolatopsis camponoti</name>
    <dbReference type="NCBI Taxonomy" id="2606593"/>
    <lineage>
        <taxon>Bacteria</taxon>
        <taxon>Bacillati</taxon>
        <taxon>Actinomycetota</taxon>
        <taxon>Actinomycetes</taxon>
        <taxon>Pseudonocardiales</taxon>
        <taxon>Pseudonocardiaceae</taxon>
        <taxon>Amycolatopsis</taxon>
    </lineage>
</organism>
<dbReference type="Proteomes" id="UP000399805">
    <property type="component" value="Unassembled WGS sequence"/>
</dbReference>
<name>A0A6I8LGT0_9PSEU</name>
<dbReference type="EMBL" id="CABVGP010000001">
    <property type="protein sequence ID" value="VVJ15498.1"/>
    <property type="molecule type" value="Genomic_DNA"/>
</dbReference>